<proteinExistence type="inferred from homology"/>
<feature type="transmembrane region" description="Helical" evidence="8">
    <location>
        <begin position="240"/>
        <end position="261"/>
    </location>
</feature>
<keyword evidence="5 8" id="KW-1133">Transmembrane helix</keyword>
<keyword evidence="3" id="KW-1003">Cell membrane</keyword>
<evidence type="ECO:0000256" key="8">
    <source>
        <dbReference type="SAM" id="Phobius"/>
    </source>
</evidence>
<feature type="region of interest" description="Disordered" evidence="7">
    <location>
        <begin position="1"/>
        <end position="22"/>
    </location>
</feature>
<dbReference type="RefSeq" id="WP_341468205.1">
    <property type="nucleotide sequence ID" value="NZ_CP128399.1"/>
</dbReference>
<evidence type="ECO:0000256" key="2">
    <source>
        <dbReference type="ARBA" id="ARBA00010157"/>
    </source>
</evidence>
<sequence length="802" mass="84853">MKVESAFTSAVQQPELTGNQPPVNNPVYRLGKLVTGKRGRWVVLIVWILLTGLMSSLPPKLSSLYDDNLASDIGDQESVRASKLLEQAFPDRKGLPAIIAFYNPSGLTDSDFATAQKVSDWLVSGNQPAKVGQVLSIYTVPQSRSQLVSANGTTMTMIVSLNILSSSDKSLTDSVKAIRAFTDPLDGHGSSLQVKVTGAGGVAADAQLVFTGTDVTLLLTTVALVLVLLIVIYRSPVLALLPLIAVGITQSVIGGILALAVKANLFGISQMDSSIMTILLFGAGTDYTIFLISRYREELHSAPDRLTALRNAYFGVASAILSSAGTVIAALLVLLLAIVGIYHSLGPSLATAIAVMLIAGLTLVPALLAILGSFAFWPFRPDLKKDKAISTKPTFWGKLARQVSHHPLVAVLGSLVFLLILSLGNLGVNEVYNFLTGFRQPTASASGYKILANNFEPGALAPFDVVIQLKDGTNAYQKLVEIDQISQAIATNSNVAMVSGPTRPDGKTPSVDPASLQQQFATLPPALTEAIRSGKMPTTGSMPGGSSLNPQIIGLYAQTISYISPSNTVVRLQITLKSDPYGVPALDSVSPIRTIAKQATQKAGLGENVSLTGMTAQLDDTRQASDHDKLIVIPLVILLTGLILGLLLRSLVAPLFLLAAVLLNFFAALGISSFLFTTIQGDDGLSYATPLYAFIFLVALGADYTIFLMSRVREEVAKLGLVEGTQKAVTNTGGVITSAGIILAGTFLVLTTLPLRDLYQLGIVVAVGILLDTFIVRGLLVPGVVLLLGDATWWPGKRLKTK</sequence>
<feature type="transmembrane region" description="Helical" evidence="8">
    <location>
        <begin position="215"/>
        <end position="233"/>
    </location>
</feature>
<dbReference type="InterPro" id="IPR000731">
    <property type="entry name" value="SSD"/>
</dbReference>
<feature type="domain" description="SSD" evidence="9">
    <location>
        <begin position="658"/>
        <end position="786"/>
    </location>
</feature>
<comment type="similarity">
    <text evidence="2">Belongs to the resistance-nodulation-cell division (RND) (TC 2.A.6) family. MmpL subfamily.</text>
</comment>
<dbReference type="GO" id="GO:0005886">
    <property type="term" value="C:plasma membrane"/>
    <property type="evidence" value="ECO:0007669"/>
    <property type="project" value="UniProtKB-SubCell"/>
</dbReference>
<feature type="transmembrane region" description="Helical" evidence="8">
    <location>
        <begin position="39"/>
        <end position="57"/>
    </location>
</feature>
<evidence type="ECO:0000256" key="4">
    <source>
        <dbReference type="ARBA" id="ARBA00022692"/>
    </source>
</evidence>
<comment type="subcellular location">
    <subcellularLocation>
        <location evidence="1">Cell membrane</location>
        <topology evidence="1">Multi-pass membrane protein</topology>
    </subcellularLocation>
</comment>
<evidence type="ECO:0000256" key="6">
    <source>
        <dbReference type="ARBA" id="ARBA00023136"/>
    </source>
</evidence>
<feature type="transmembrane region" description="Helical" evidence="8">
    <location>
        <begin position="733"/>
        <end position="755"/>
    </location>
</feature>
<dbReference type="InterPro" id="IPR004869">
    <property type="entry name" value="MMPL_dom"/>
</dbReference>
<reference evidence="10 12" key="1">
    <citation type="submission" date="2020-06" db="EMBL/GenBank/DDBJ databases">
        <title>Anoxygenic phototrophic Chloroflexota member uses a Type I reaction center.</title>
        <authorList>
            <person name="Tsuji J.M."/>
            <person name="Shaw N.A."/>
            <person name="Nagashima S."/>
            <person name="Venkiteswaran J."/>
            <person name="Schiff S.L."/>
            <person name="Hanada S."/>
            <person name="Tank M."/>
            <person name="Neufeld J.D."/>
        </authorList>
    </citation>
    <scope>NUCLEOTIDE SEQUENCE [LARGE SCALE GENOMIC DNA]</scope>
    <source>
        <strain evidence="10">L227-S17</strain>
    </source>
</reference>
<keyword evidence="4 8" id="KW-0812">Transmembrane</keyword>
<evidence type="ECO:0000313" key="11">
    <source>
        <dbReference type="EMBL" id="WJW66322.1"/>
    </source>
</evidence>
<dbReference type="PANTHER" id="PTHR33406:SF6">
    <property type="entry name" value="MEMBRANE PROTEIN YDGH-RELATED"/>
    <property type="match status" value="1"/>
</dbReference>
<evidence type="ECO:0000313" key="12">
    <source>
        <dbReference type="Proteomes" id="UP000521676"/>
    </source>
</evidence>
<evidence type="ECO:0000256" key="1">
    <source>
        <dbReference type="ARBA" id="ARBA00004651"/>
    </source>
</evidence>
<dbReference type="InterPro" id="IPR050545">
    <property type="entry name" value="Mycobact_MmpL"/>
</dbReference>
<protein>
    <submittedName>
        <fullName evidence="10">MMPL family transporter</fullName>
    </submittedName>
</protein>
<accession>A0A8T7LYJ9</accession>
<feature type="transmembrane region" description="Helical" evidence="8">
    <location>
        <begin position="313"/>
        <end position="343"/>
    </location>
</feature>
<gene>
    <name evidence="10" type="ORF">HXX08_00985</name>
    <name evidence="11" type="ORF">OZ401_002116</name>
</gene>
<name>A0A8T7LYJ9_9CHLR</name>
<dbReference type="AlphaFoldDB" id="A0A8T7LYJ9"/>
<dbReference type="SUPFAM" id="SSF82866">
    <property type="entry name" value="Multidrug efflux transporter AcrB transmembrane domain"/>
    <property type="match status" value="2"/>
</dbReference>
<keyword evidence="13" id="KW-1185">Reference proteome</keyword>
<feature type="transmembrane region" description="Helical" evidence="8">
    <location>
        <begin position="273"/>
        <end position="292"/>
    </location>
</feature>
<dbReference type="Proteomes" id="UP001431572">
    <property type="component" value="Chromosome 1"/>
</dbReference>
<feature type="transmembrane region" description="Helical" evidence="8">
    <location>
        <begin position="655"/>
        <end position="679"/>
    </location>
</feature>
<keyword evidence="6 8" id="KW-0472">Membrane</keyword>
<evidence type="ECO:0000259" key="9">
    <source>
        <dbReference type="PROSITE" id="PS50156"/>
    </source>
</evidence>
<feature type="transmembrane region" description="Helical" evidence="8">
    <location>
        <begin position="349"/>
        <end position="377"/>
    </location>
</feature>
<dbReference type="Pfam" id="PF03176">
    <property type="entry name" value="MMPL"/>
    <property type="match status" value="2"/>
</dbReference>
<feature type="transmembrane region" description="Helical" evidence="8">
    <location>
        <begin position="691"/>
        <end position="712"/>
    </location>
</feature>
<reference evidence="11" key="2">
    <citation type="journal article" date="2024" name="Nature">
        <title>Anoxygenic phototroph of the Chloroflexota uses a type I reaction centre.</title>
        <authorList>
            <person name="Tsuji J.M."/>
            <person name="Shaw N.A."/>
            <person name="Nagashima S."/>
            <person name="Venkiteswaran J.J."/>
            <person name="Schiff S.L."/>
            <person name="Watanabe T."/>
            <person name="Fukui M."/>
            <person name="Hanada S."/>
            <person name="Tank M."/>
            <person name="Neufeld J.D."/>
        </authorList>
    </citation>
    <scope>NUCLEOTIDE SEQUENCE</scope>
    <source>
        <strain evidence="11">L227-S17</strain>
    </source>
</reference>
<dbReference type="EMBL" id="CP128399">
    <property type="protein sequence ID" value="WJW66322.1"/>
    <property type="molecule type" value="Genomic_DNA"/>
</dbReference>
<dbReference type="PROSITE" id="PS50156">
    <property type="entry name" value="SSD"/>
    <property type="match status" value="1"/>
</dbReference>
<dbReference type="Gene3D" id="1.20.1640.10">
    <property type="entry name" value="Multidrug efflux transporter AcrB transmembrane domain"/>
    <property type="match status" value="2"/>
</dbReference>
<evidence type="ECO:0000256" key="7">
    <source>
        <dbReference type="SAM" id="MobiDB-lite"/>
    </source>
</evidence>
<dbReference type="EMBL" id="JACATZ010000001">
    <property type="protein sequence ID" value="NWJ44430.1"/>
    <property type="molecule type" value="Genomic_DNA"/>
</dbReference>
<evidence type="ECO:0000256" key="3">
    <source>
        <dbReference type="ARBA" id="ARBA00022475"/>
    </source>
</evidence>
<dbReference type="Proteomes" id="UP000521676">
    <property type="component" value="Unassembled WGS sequence"/>
</dbReference>
<feature type="transmembrane region" description="Helical" evidence="8">
    <location>
        <begin position="408"/>
        <end position="428"/>
    </location>
</feature>
<evidence type="ECO:0000256" key="5">
    <source>
        <dbReference type="ARBA" id="ARBA00022989"/>
    </source>
</evidence>
<feature type="transmembrane region" description="Helical" evidence="8">
    <location>
        <begin position="630"/>
        <end position="648"/>
    </location>
</feature>
<evidence type="ECO:0000313" key="10">
    <source>
        <dbReference type="EMBL" id="NWJ44430.1"/>
    </source>
</evidence>
<dbReference type="PANTHER" id="PTHR33406">
    <property type="entry name" value="MEMBRANE PROTEIN MJ1562-RELATED"/>
    <property type="match status" value="1"/>
</dbReference>
<organism evidence="10 12">
    <name type="scientific">Candidatus Chlorohelix allophototropha</name>
    <dbReference type="NCBI Taxonomy" id="3003348"/>
    <lineage>
        <taxon>Bacteria</taxon>
        <taxon>Bacillati</taxon>
        <taxon>Chloroflexota</taxon>
        <taxon>Chloroflexia</taxon>
        <taxon>Candidatus Chloroheliales</taxon>
        <taxon>Candidatus Chloroheliaceae</taxon>
        <taxon>Candidatus Chlorohelix</taxon>
    </lineage>
</organism>
<evidence type="ECO:0000313" key="13">
    <source>
        <dbReference type="Proteomes" id="UP001431572"/>
    </source>
</evidence>
<feature type="transmembrane region" description="Helical" evidence="8">
    <location>
        <begin position="761"/>
        <end position="788"/>
    </location>
</feature>